<evidence type="ECO:0000313" key="2">
    <source>
        <dbReference type="Proteomes" id="UP000799118"/>
    </source>
</evidence>
<dbReference type="AlphaFoldDB" id="A0A6A4H8I7"/>
<dbReference type="EMBL" id="ML769551">
    <property type="protein sequence ID" value="KAE9394391.1"/>
    <property type="molecule type" value="Genomic_DNA"/>
</dbReference>
<organism evidence="1 2">
    <name type="scientific">Gymnopus androsaceus JB14</name>
    <dbReference type="NCBI Taxonomy" id="1447944"/>
    <lineage>
        <taxon>Eukaryota</taxon>
        <taxon>Fungi</taxon>
        <taxon>Dikarya</taxon>
        <taxon>Basidiomycota</taxon>
        <taxon>Agaricomycotina</taxon>
        <taxon>Agaricomycetes</taxon>
        <taxon>Agaricomycetidae</taxon>
        <taxon>Agaricales</taxon>
        <taxon>Marasmiineae</taxon>
        <taxon>Omphalotaceae</taxon>
        <taxon>Gymnopus</taxon>
    </lineage>
</organism>
<evidence type="ECO:0000313" key="1">
    <source>
        <dbReference type="EMBL" id="KAE9394391.1"/>
    </source>
</evidence>
<dbReference type="OrthoDB" id="3364670at2759"/>
<dbReference type="Pfam" id="PF18758">
    <property type="entry name" value="KDZ"/>
    <property type="match status" value="1"/>
</dbReference>
<gene>
    <name evidence="1" type="ORF">BT96DRAFT_958818</name>
</gene>
<name>A0A6A4H8I7_9AGAR</name>
<dbReference type="Proteomes" id="UP000799118">
    <property type="component" value="Unassembled WGS sequence"/>
</dbReference>
<proteinExistence type="predicted"/>
<keyword evidence="2" id="KW-1185">Reference proteome</keyword>
<accession>A0A6A4H8I7</accession>
<dbReference type="InterPro" id="IPR040521">
    <property type="entry name" value="KDZ"/>
</dbReference>
<reference evidence="1" key="1">
    <citation type="journal article" date="2019" name="Environ. Microbiol.">
        <title>Fungal ecological strategies reflected in gene transcription - a case study of two litter decomposers.</title>
        <authorList>
            <person name="Barbi F."/>
            <person name="Kohler A."/>
            <person name="Barry K."/>
            <person name="Baskaran P."/>
            <person name="Daum C."/>
            <person name="Fauchery L."/>
            <person name="Ihrmark K."/>
            <person name="Kuo A."/>
            <person name="LaButti K."/>
            <person name="Lipzen A."/>
            <person name="Morin E."/>
            <person name="Grigoriev I.V."/>
            <person name="Henrissat B."/>
            <person name="Lindahl B."/>
            <person name="Martin F."/>
        </authorList>
    </citation>
    <scope>NUCLEOTIDE SEQUENCE</scope>
    <source>
        <strain evidence="1">JB14</strain>
    </source>
</reference>
<sequence length="117" mass="13459">MEVPNSVLDACKNSFTAADGLMAMLCHHDCVLWLVNMTSPGERQHYVFTLVERLFNHLLSWFTVGILYDWDFLKLYLPHMTFAISVFHAYGHAWPCQCIYHPQKCKGFGLTDGEGCR</sequence>
<dbReference type="PANTHER" id="PTHR33096">
    <property type="entry name" value="CXC2 DOMAIN-CONTAINING PROTEIN"/>
    <property type="match status" value="1"/>
</dbReference>
<protein>
    <submittedName>
        <fullName evidence="1">Uncharacterized protein</fullName>
    </submittedName>
</protein>
<dbReference type="PANTHER" id="PTHR33096:SF1">
    <property type="entry name" value="CXC1-LIKE CYSTEINE CLUSTER ASSOCIATED WITH KDZ TRANSPOSASES DOMAIN-CONTAINING PROTEIN"/>
    <property type="match status" value="1"/>
</dbReference>